<proteinExistence type="predicted"/>
<dbReference type="PANTHER" id="PTHR31170:SF17">
    <property type="match status" value="1"/>
</dbReference>
<dbReference type="AlphaFoldDB" id="A0AAW2XW14"/>
<evidence type="ECO:0008006" key="2">
    <source>
        <dbReference type="Google" id="ProtNLM"/>
    </source>
</evidence>
<name>A0AAW2XW14_9LAMI</name>
<dbReference type="EMBL" id="JACGWN010000003">
    <property type="protein sequence ID" value="KAL0457127.1"/>
    <property type="molecule type" value="Genomic_DNA"/>
</dbReference>
<dbReference type="PANTHER" id="PTHR31170">
    <property type="entry name" value="BNAC04G53230D PROTEIN"/>
    <property type="match status" value="1"/>
</dbReference>
<protein>
    <recommendedName>
        <fullName evidence="2">Maturase K</fullName>
    </recommendedName>
</protein>
<dbReference type="Pfam" id="PF03140">
    <property type="entry name" value="DUF247"/>
    <property type="match status" value="1"/>
</dbReference>
<sequence>MKHEGLHLFILSDAADLPNSNNLLVLDFHIYYVLVSLTCSKMLWMLISEIAESDVFFLIELFRYSGFKHLRNYADDPILRNERILSQLRHDILVLENQHPVFILNQLFNMTKTDENPGDDVMITLALRFFDIGMLMNLSVSRVLTRTPIKIIDHLCGLVHDVWCLPFAETISQKSNERDKWENINSITGLRLHVRHALSH</sequence>
<reference evidence="1" key="2">
    <citation type="journal article" date="2024" name="Plant">
        <title>Genomic evolution and insights into agronomic trait innovations of Sesamum species.</title>
        <authorList>
            <person name="Miao H."/>
            <person name="Wang L."/>
            <person name="Qu L."/>
            <person name="Liu H."/>
            <person name="Sun Y."/>
            <person name="Le M."/>
            <person name="Wang Q."/>
            <person name="Wei S."/>
            <person name="Zheng Y."/>
            <person name="Lin W."/>
            <person name="Duan Y."/>
            <person name="Cao H."/>
            <person name="Xiong S."/>
            <person name="Wang X."/>
            <person name="Wei L."/>
            <person name="Li C."/>
            <person name="Ma Q."/>
            <person name="Ju M."/>
            <person name="Zhao R."/>
            <person name="Li G."/>
            <person name="Mu C."/>
            <person name="Tian Q."/>
            <person name="Mei H."/>
            <person name="Zhang T."/>
            <person name="Gao T."/>
            <person name="Zhang H."/>
        </authorList>
    </citation>
    <scope>NUCLEOTIDE SEQUENCE</scope>
    <source>
        <strain evidence="1">KEN1</strain>
    </source>
</reference>
<comment type="caution">
    <text evidence="1">The sequence shown here is derived from an EMBL/GenBank/DDBJ whole genome shotgun (WGS) entry which is preliminary data.</text>
</comment>
<accession>A0AAW2XW14</accession>
<dbReference type="InterPro" id="IPR004158">
    <property type="entry name" value="DUF247_pln"/>
</dbReference>
<reference evidence="1" key="1">
    <citation type="submission" date="2020-06" db="EMBL/GenBank/DDBJ databases">
        <authorList>
            <person name="Li T."/>
            <person name="Hu X."/>
            <person name="Zhang T."/>
            <person name="Song X."/>
            <person name="Zhang H."/>
            <person name="Dai N."/>
            <person name="Sheng W."/>
            <person name="Hou X."/>
            <person name="Wei L."/>
        </authorList>
    </citation>
    <scope>NUCLEOTIDE SEQUENCE</scope>
    <source>
        <strain evidence="1">KEN1</strain>
        <tissue evidence="1">Leaf</tissue>
    </source>
</reference>
<organism evidence="1">
    <name type="scientific">Sesamum latifolium</name>
    <dbReference type="NCBI Taxonomy" id="2727402"/>
    <lineage>
        <taxon>Eukaryota</taxon>
        <taxon>Viridiplantae</taxon>
        <taxon>Streptophyta</taxon>
        <taxon>Embryophyta</taxon>
        <taxon>Tracheophyta</taxon>
        <taxon>Spermatophyta</taxon>
        <taxon>Magnoliopsida</taxon>
        <taxon>eudicotyledons</taxon>
        <taxon>Gunneridae</taxon>
        <taxon>Pentapetalae</taxon>
        <taxon>asterids</taxon>
        <taxon>lamiids</taxon>
        <taxon>Lamiales</taxon>
        <taxon>Pedaliaceae</taxon>
        <taxon>Sesamum</taxon>
    </lineage>
</organism>
<gene>
    <name evidence="1" type="ORF">Slati_1051900</name>
</gene>
<evidence type="ECO:0000313" key="1">
    <source>
        <dbReference type="EMBL" id="KAL0457127.1"/>
    </source>
</evidence>